<reference evidence="2" key="1">
    <citation type="submission" date="2021-02" db="EMBL/GenBank/DDBJ databases">
        <authorList>
            <person name="Nowell W R."/>
        </authorList>
    </citation>
    <scope>NUCLEOTIDE SEQUENCE</scope>
</reference>
<dbReference type="AlphaFoldDB" id="A0A818S1X4"/>
<evidence type="ECO:0000313" key="3">
    <source>
        <dbReference type="Proteomes" id="UP000663881"/>
    </source>
</evidence>
<evidence type="ECO:0000313" key="1">
    <source>
        <dbReference type="EMBL" id="CAF1359156.1"/>
    </source>
</evidence>
<evidence type="ECO:0000313" key="2">
    <source>
        <dbReference type="EMBL" id="CAF3665588.1"/>
    </source>
</evidence>
<name>A0A818S1X4_9BILA</name>
<comment type="caution">
    <text evidence="2">The sequence shown here is derived from an EMBL/GenBank/DDBJ whole genome shotgun (WGS) entry which is preliminary data.</text>
</comment>
<proteinExistence type="predicted"/>
<accession>A0A818S1X4</accession>
<dbReference type="EMBL" id="CAJNON010000705">
    <property type="protein sequence ID" value="CAF1359156.1"/>
    <property type="molecule type" value="Genomic_DNA"/>
</dbReference>
<organism evidence="2 3">
    <name type="scientific">Adineta steineri</name>
    <dbReference type="NCBI Taxonomy" id="433720"/>
    <lineage>
        <taxon>Eukaryota</taxon>
        <taxon>Metazoa</taxon>
        <taxon>Spiralia</taxon>
        <taxon>Gnathifera</taxon>
        <taxon>Rotifera</taxon>
        <taxon>Eurotatoria</taxon>
        <taxon>Bdelloidea</taxon>
        <taxon>Adinetida</taxon>
        <taxon>Adinetidae</taxon>
        <taxon>Adineta</taxon>
    </lineage>
</organism>
<protein>
    <submittedName>
        <fullName evidence="2">Uncharacterized protein</fullName>
    </submittedName>
</protein>
<dbReference type="Proteomes" id="UP000663891">
    <property type="component" value="Unassembled WGS sequence"/>
</dbReference>
<gene>
    <name evidence="2" type="ORF">OKA104_LOCUS10064</name>
    <name evidence="1" type="ORF">VCS650_LOCUS34209</name>
</gene>
<sequence length="139" mass="16014">MEQDVEIVTNVLQQIINNTTTIIPRDSDDAELLLQQFVDHHSTDECCIEIQRSSWLDDLSWISSDISNNNNIEHASILNLSSSLVINKQHISIEGMSFNCYVRLAKLSNHKIPLPYQSILYLRKIPKKLISSMVRQKHQ</sequence>
<dbReference type="EMBL" id="CAJOAY010000439">
    <property type="protein sequence ID" value="CAF3665588.1"/>
    <property type="molecule type" value="Genomic_DNA"/>
</dbReference>
<dbReference type="Proteomes" id="UP000663881">
    <property type="component" value="Unassembled WGS sequence"/>
</dbReference>